<organism evidence="2 3">
    <name type="scientific">Rossellomorea pakistanensis</name>
    <dbReference type="NCBI Taxonomy" id="992288"/>
    <lineage>
        <taxon>Bacteria</taxon>
        <taxon>Bacillati</taxon>
        <taxon>Bacillota</taxon>
        <taxon>Bacilli</taxon>
        <taxon>Bacillales</taxon>
        <taxon>Bacillaceae</taxon>
        <taxon>Rossellomorea</taxon>
    </lineage>
</organism>
<dbReference type="NCBIfam" id="TIGR00254">
    <property type="entry name" value="GGDEF"/>
    <property type="match status" value="1"/>
</dbReference>
<dbReference type="EMBL" id="JAFBDZ010000001">
    <property type="protein sequence ID" value="MBM7584978.1"/>
    <property type="molecule type" value="Genomic_DNA"/>
</dbReference>
<sequence>MDWSNKYFLHIYKSRLYDLMNVDSSTNTVNIHHWYREWFKIVQDCFQAQDIVYYQWMGEEYRIVHVSTNHNVSYSMSSQSADALFHYHSLSYNSEIGKDTFAYDIGFKLMKKNSTPLGILFVQGSQISMSQLFESDLLDFALESEQFLKKMNYFYKIVEDEQRYRELYKVTEIFHSTMDIDLLLKQVITTLYRVFPDYSFNLLLSNDHHKHEGLPIKGFEYDTADLAAMQSFVNGTIEIADSTHVEHATLYAPLKGKQGVYGVLEVCSTHSFSYPEYEVEFIRLLAYTAGSALENAKLYQQSKSLITDLQLINEISHKLNSDLRMSETLSYLKVQIDRSFQASAVAFIMINQGEEQVLNESSSFFFSENGNQYIRFVKDRIVNENESLFIGDISTKLEGQIPYFSLMAVPMVQKNLIKGFCIVLQEKPYSFSFDMYKLLQSFIHHSTLALTNSMLREKLEKMVITDHLTSLYARRYLDDEMKKSMKRDDRGSYILMDLDNFKEINDRYGHQVGDEVLIQTARVIQRTVEGKGLPARWGGEEIAVYFPNYSAAESKVIADEIVKRIPKETSPSITVSCGISSWEDHNDINVKSLIRRADSALYVAKNKGRNQVVMQHVETSIK</sequence>
<dbReference type="InterPro" id="IPR000160">
    <property type="entry name" value="GGDEF_dom"/>
</dbReference>
<dbReference type="InterPro" id="IPR043128">
    <property type="entry name" value="Rev_trsase/Diguanyl_cyclase"/>
</dbReference>
<evidence type="ECO:0000259" key="1">
    <source>
        <dbReference type="PROSITE" id="PS50887"/>
    </source>
</evidence>
<reference evidence="2 3" key="1">
    <citation type="submission" date="2021-01" db="EMBL/GenBank/DDBJ databases">
        <title>Genomic Encyclopedia of Type Strains, Phase IV (KMG-IV): sequencing the most valuable type-strain genomes for metagenomic binning, comparative biology and taxonomic classification.</title>
        <authorList>
            <person name="Goeker M."/>
        </authorList>
    </citation>
    <scope>NUCLEOTIDE SEQUENCE [LARGE SCALE GENOMIC DNA]</scope>
    <source>
        <strain evidence="2 3">DSM 24834</strain>
    </source>
</reference>
<dbReference type="InterPro" id="IPR029016">
    <property type="entry name" value="GAF-like_dom_sf"/>
</dbReference>
<name>A0ABS2NAV8_9BACI</name>
<dbReference type="RefSeq" id="WP_205169591.1">
    <property type="nucleotide sequence ID" value="NZ_JAFBDZ010000001.1"/>
</dbReference>
<dbReference type="SUPFAM" id="SSF55073">
    <property type="entry name" value="Nucleotide cyclase"/>
    <property type="match status" value="1"/>
</dbReference>
<dbReference type="SMART" id="SM00267">
    <property type="entry name" value="GGDEF"/>
    <property type="match status" value="1"/>
</dbReference>
<dbReference type="InterPro" id="IPR050469">
    <property type="entry name" value="Diguanylate_Cyclase"/>
</dbReference>
<accession>A0ABS2NAV8</accession>
<protein>
    <submittedName>
        <fullName evidence="2">Diguanylate cyclase (GGDEF)-like protein</fullName>
    </submittedName>
</protein>
<dbReference type="PANTHER" id="PTHR45138:SF9">
    <property type="entry name" value="DIGUANYLATE CYCLASE DGCM-RELATED"/>
    <property type="match status" value="1"/>
</dbReference>
<evidence type="ECO:0000313" key="2">
    <source>
        <dbReference type="EMBL" id="MBM7584978.1"/>
    </source>
</evidence>
<evidence type="ECO:0000313" key="3">
    <source>
        <dbReference type="Proteomes" id="UP001646157"/>
    </source>
</evidence>
<proteinExistence type="predicted"/>
<gene>
    <name evidence="2" type="ORF">JOC86_001515</name>
</gene>
<feature type="domain" description="GGDEF" evidence="1">
    <location>
        <begin position="489"/>
        <end position="617"/>
    </location>
</feature>
<dbReference type="Proteomes" id="UP001646157">
    <property type="component" value="Unassembled WGS sequence"/>
</dbReference>
<dbReference type="Pfam" id="PF00990">
    <property type="entry name" value="GGDEF"/>
    <property type="match status" value="1"/>
</dbReference>
<dbReference type="Gene3D" id="3.30.450.40">
    <property type="match status" value="2"/>
</dbReference>
<dbReference type="CDD" id="cd01949">
    <property type="entry name" value="GGDEF"/>
    <property type="match status" value="1"/>
</dbReference>
<dbReference type="InterPro" id="IPR029787">
    <property type="entry name" value="Nucleotide_cyclase"/>
</dbReference>
<dbReference type="SUPFAM" id="SSF55781">
    <property type="entry name" value="GAF domain-like"/>
    <property type="match status" value="2"/>
</dbReference>
<dbReference type="Gene3D" id="3.30.70.270">
    <property type="match status" value="1"/>
</dbReference>
<keyword evidence="3" id="KW-1185">Reference proteome</keyword>
<dbReference type="PROSITE" id="PS50887">
    <property type="entry name" value="GGDEF"/>
    <property type="match status" value="1"/>
</dbReference>
<comment type="caution">
    <text evidence="2">The sequence shown here is derived from an EMBL/GenBank/DDBJ whole genome shotgun (WGS) entry which is preliminary data.</text>
</comment>
<dbReference type="PANTHER" id="PTHR45138">
    <property type="entry name" value="REGULATORY COMPONENTS OF SENSORY TRANSDUCTION SYSTEM"/>
    <property type="match status" value="1"/>
</dbReference>